<organism evidence="2 3">
    <name type="scientific">Vibrio marisflavi CECT 7928</name>
    <dbReference type="NCBI Taxonomy" id="634439"/>
    <lineage>
        <taxon>Bacteria</taxon>
        <taxon>Pseudomonadati</taxon>
        <taxon>Pseudomonadota</taxon>
        <taxon>Gammaproteobacteria</taxon>
        <taxon>Vibrionales</taxon>
        <taxon>Vibrionaceae</taxon>
        <taxon>Vibrio</taxon>
    </lineage>
</organism>
<sequence length="230" mass="26737">MIIMYRLSIAATIVLFALVIFLYSIEFYVQGIWGLNLAKYSAVSVLLGASTAIMVWLSNQVRQNSEDLLKESKLYYEKSYITLNVTNKDGLPKNERMRWLTAARLLKVAEKLGNQIPIKSHKMLHIEDQEYWRQKFHDLLLPNKQGPAKKYFAEDIKLLFSYTRRDPEPLDLQSILVIFEFVEWNESRLDPIPSISIPSDEKIRKMKTFGPVGLGQLLEAYKKYKTEGQK</sequence>
<feature type="transmembrane region" description="Helical" evidence="1">
    <location>
        <begin position="7"/>
        <end position="25"/>
    </location>
</feature>
<keyword evidence="1" id="KW-1133">Transmembrane helix</keyword>
<keyword evidence="1" id="KW-0812">Transmembrane</keyword>
<comment type="caution">
    <text evidence="2">The sequence shown here is derived from an EMBL/GenBank/DDBJ whole genome shotgun (WGS) entry which is preliminary data.</text>
</comment>
<reference evidence="2" key="1">
    <citation type="submission" date="2021-11" db="EMBL/GenBank/DDBJ databases">
        <authorList>
            <person name="Rodrigo-Torres L."/>
            <person name="Arahal R. D."/>
            <person name="Lucena T."/>
        </authorList>
    </citation>
    <scope>NUCLEOTIDE SEQUENCE</scope>
    <source>
        <strain evidence="2">CECT 7928</strain>
    </source>
</reference>
<proteinExistence type="predicted"/>
<evidence type="ECO:0000256" key="1">
    <source>
        <dbReference type="SAM" id="Phobius"/>
    </source>
</evidence>
<accession>A0ABN8E0X1</accession>
<dbReference type="EMBL" id="CAKLDM010000002">
    <property type="protein sequence ID" value="CAH0538559.1"/>
    <property type="molecule type" value="Genomic_DNA"/>
</dbReference>
<dbReference type="Proteomes" id="UP000838748">
    <property type="component" value="Unassembled WGS sequence"/>
</dbReference>
<name>A0ABN8E0X1_9VIBR</name>
<keyword evidence="3" id="KW-1185">Reference proteome</keyword>
<evidence type="ECO:0000313" key="2">
    <source>
        <dbReference type="EMBL" id="CAH0538559.1"/>
    </source>
</evidence>
<protein>
    <submittedName>
        <fullName evidence="2">Uncharacterized protein</fullName>
    </submittedName>
</protein>
<evidence type="ECO:0000313" key="3">
    <source>
        <dbReference type="Proteomes" id="UP000838748"/>
    </source>
</evidence>
<keyword evidence="1" id="KW-0472">Membrane</keyword>
<gene>
    <name evidence="2" type="ORF">VMF7928_01481</name>
</gene>